<evidence type="ECO:0000256" key="6">
    <source>
        <dbReference type="ARBA" id="ARBA00022960"/>
    </source>
</evidence>
<feature type="signal peptide" evidence="10">
    <location>
        <begin position="1"/>
        <end position="28"/>
    </location>
</feature>
<keyword evidence="3" id="KW-0328">Glycosyltransferase</keyword>
<dbReference type="Pfam" id="PF01471">
    <property type="entry name" value="PG_binding_1"/>
    <property type="match status" value="2"/>
</dbReference>
<feature type="domain" description="L,D-TPase catalytic" evidence="11">
    <location>
        <begin position="126"/>
        <end position="235"/>
    </location>
</feature>
<dbReference type="AlphaFoldDB" id="A0A1B7LHN5"/>
<dbReference type="GO" id="GO:0016757">
    <property type="term" value="F:glycosyltransferase activity"/>
    <property type="evidence" value="ECO:0007669"/>
    <property type="project" value="UniProtKB-KW"/>
</dbReference>
<comment type="caution">
    <text evidence="12">The sequence shown here is derived from an EMBL/GenBank/DDBJ whole genome shotgun (WGS) entry which is preliminary data.</text>
</comment>
<evidence type="ECO:0000256" key="8">
    <source>
        <dbReference type="ARBA" id="ARBA00023316"/>
    </source>
</evidence>
<protein>
    <recommendedName>
        <fullName evidence="11">L,D-TPase catalytic domain-containing protein</fullName>
    </recommendedName>
</protein>
<evidence type="ECO:0000313" key="13">
    <source>
        <dbReference type="Proteomes" id="UP000078532"/>
    </source>
</evidence>
<dbReference type="CDD" id="cd16913">
    <property type="entry name" value="YkuD_like"/>
    <property type="match status" value="1"/>
</dbReference>
<dbReference type="Proteomes" id="UP000078532">
    <property type="component" value="Unassembled WGS sequence"/>
</dbReference>
<dbReference type="GO" id="GO:0018104">
    <property type="term" value="P:peptidoglycan-protein cross-linking"/>
    <property type="evidence" value="ECO:0007669"/>
    <property type="project" value="TreeGrafter"/>
</dbReference>
<keyword evidence="5" id="KW-0378">Hydrolase</keyword>
<dbReference type="InterPro" id="IPR005490">
    <property type="entry name" value="LD_TPept_cat_dom"/>
</dbReference>
<evidence type="ECO:0000256" key="1">
    <source>
        <dbReference type="ARBA" id="ARBA00004752"/>
    </source>
</evidence>
<dbReference type="EMBL" id="LYVF01000047">
    <property type="protein sequence ID" value="OAT85797.1"/>
    <property type="molecule type" value="Genomic_DNA"/>
</dbReference>
<evidence type="ECO:0000256" key="10">
    <source>
        <dbReference type="SAM" id="SignalP"/>
    </source>
</evidence>
<dbReference type="STRING" id="1838280.A6M21_04720"/>
<keyword evidence="8 9" id="KW-0961">Cell wall biogenesis/degradation</keyword>
<dbReference type="InterPro" id="IPR038063">
    <property type="entry name" value="Transpep_catalytic_dom"/>
</dbReference>
<dbReference type="SUPFAM" id="SSF47090">
    <property type="entry name" value="PGBD-like"/>
    <property type="match status" value="2"/>
</dbReference>
<dbReference type="GO" id="GO:0071555">
    <property type="term" value="P:cell wall organization"/>
    <property type="evidence" value="ECO:0007669"/>
    <property type="project" value="UniProtKB-UniRule"/>
</dbReference>
<evidence type="ECO:0000256" key="3">
    <source>
        <dbReference type="ARBA" id="ARBA00022676"/>
    </source>
</evidence>
<feature type="active site" description="Proton donor/acceptor" evidence="9">
    <location>
        <position position="195"/>
    </location>
</feature>
<dbReference type="UniPathway" id="UPA00219"/>
<dbReference type="Gene3D" id="2.40.440.10">
    <property type="entry name" value="L,D-transpeptidase catalytic domain-like"/>
    <property type="match status" value="1"/>
</dbReference>
<sequence>MVFYLFKILLTAATVFFCCSLPPLPAAAGPAGHRCDPVEPHVFTAPFHQGGDVASLQRCLAYLGYFHGAASGYYDRATMAALGNFQRQHHLSPSGLMDAPTWQVISRAMLIRAQAEEKIPSPHHDLCLLIDTFNLTLTVFSRGEIIRQYPVAVGRPGEETPVGSWRVANKSDEHLPGMGPRWMGLNIPGGSYGIHGTDRPWSIGTYASAGCVRMHNAHVLELFPWVTEGTPVLILGNPFGRFGEPYPVLQPGSCGAAVQEVQRVLKRLGYYQKSPDGVFGPGTADAVNLLRIQNGLPAGRVVDGPVYRLLGI</sequence>
<dbReference type="InterPro" id="IPR036366">
    <property type="entry name" value="PGBDSf"/>
</dbReference>
<gene>
    <name evidence="12" type="ORF">A6M21_04720</name>
</gene>
<keyword evidence="4" id="KW-0808">Transferase</keyword>
<keyword evidence="10" id="KW-0732">Signal</keyword>
<evidence type="ECO:0000313" key="12">
    <source>
        <dbReference type="EMBL" id="OAT85797.1"/>
    </source>
</evidence>
<dbReference type="InterPro" id="IPR050979">
    <property type="entry name" value="LD-transpeptidase"/>
</dbReference>
<keyword evidence="13" id="KW-1185">Reference proteome</keyword>
<evidence type="ECO:0000259" key="11">
    <source>
        <dbReference type="PROSITE" id="PS52029"/>
    </source>
</evidence>
<proteinExistence type="inferred from homology"/>
<name>A0A1B7LHN5_9FIRM</name>
<keyword evidence="6 9" id="KW-0133">Cell shape</keyword>
<comment type="similarity">
    <text evidence="2">Belongs to the YkuD family.</text>
</comment>
<evidence type="ECO:0000256" key="7">
    <source>
        <dbReference type="ARBA" id="ARBA00022984"/>
    </source>
</evidence>
<reference evidence="12 13" key="1">
    <citation type="submission" date="2016-04" db="EMBL/GenBank/DDBJ databases">
        <authorList>
            <person name="Evans L.H."/>
            <person name="Alamgir A."/>
            <person name="Owens N."/>
            <person name="Weber N.D."/>
            <person name="Virtaneva K."/>
            <person name="Barbian K."/>
            <person name="Babar A."/>
            <person name="Rosenke K."/>
        </authorList>
    </citation>
    <scope>NUCLEOTIDE SEQUENCE [LARGE SCALE GENOMIC DNA]</scope>
    <source>
        <strain evidence="12 13">LMa1</strain>
    </source>
</reference>
<dbReference type="PROSITE" id="PS52029">
    <property type="entry name" value="LD_TPASE"/>
    <property type="match status" value="1"/>
</dbReference>
<evidence type="ECO:0000256" key="2">
    <source>
        <dbReference type="ARBA" id="ARBA00005992"/>
    </source>
</evidence>
<dbReference type="GO" id="GO:0008360">
    <property type="term" value="P:regulation of cell shape"/>
    <property type="evidence" value="ECO:0007669"/>
    <property type="project" value="UniProtKB-UniRule"/>
</dbReference>
<evidence type="ECO:0000256" key="5">
    <source>
        <dbReference type="ARBA" id="ARBA00022801"/>
    </source>
</evidence>
<dbReference type="GO" id="GO:0071972">
    <property type="term" value="F:peptidoglycan L,D-transpeptidase activity"/>
    <property type="evidence" value="ECO:0007669"/>
    <property type="project" value="TreeGrafter"/>
</dbReference>
<dbReference type="PANTHER" id="PTHR30582:SF24">
    <property type="entry name" value="L,D-TRANSPEPTIDASE ERFK_SRFK-RELATED"/>
    <property type="match status" value="1"/>
</dbReference>
<feature type="active site" description="Nucleophile" evidence="9">
    <location>
        <position position="211"/>
    </location>
</feature>
<dbReference type="GO" id="GO:0005576">
    <property type="term" value="C:extracellular region"/>
    <property type="evidence" value="ECO:0007669"/>
    <property type="project" value="TreeGrafter"/>
</dbReference>
<accession>A0A1B7LHN5</accession>
<dbReference type="PANTHER" id="PTHR30582">
    <property type="entry name" value="L,D-TRANSPEPTIDASE"/>
    <property type="match status" value="1"/>
</dbReference>
<dbReference type="Pfam" id="PF03734">
    <property type="entry name" value="YkuD"/>
    <property type="match status" value="1"/>
</dbReference>
<dbReference type="InterPro" id="IPR002477">
    <property type="entry name" value="Peptidoglycan-bd-like"/>
</dbReference>
<feature type="chain" id="PRO_5008596940" description="L,D-TPase catalytic domain-containing protein" evidence="10">
    <location>
        <begin position="29"/>
        <end position="312"/>
    </location>
</feature>
<comment type="pathway">
    <text evidence="1 9">Cell wall biogenesis; peptidoglycan biosynthesis.</text>
</comment>
<dbReference type="Gene3D" id="1.10.101.10">
    <property type="entry name" value="PGBD-like superfamily/PGBD"/>
    <property type="match status" value="2"/>
</dbReference>
<evidence type="ECO:0000256" key="9">
    <source>
        <dbReference type="PROSITE-ProRule" id="PRU01373"/>
    </source>
</evidence>
<dbReference type="SUPFAM" id="SSF141523">
    <property type="entry name" value="L,D-transpeptidase catalytic domain-like"/>
    <property type="match status" value="1"/>
</dbReference>
<evidence type="ECO:0000256" key="4">
    <source>
        <dbReference type="ARBA" id="ARBA00022679"/>
    </source>
</evidence>
<organism evidence="12 13">
    <name type="scientific">Desulfotomaculum copahuensis</name>
    <dbReference type="NCBI Taxonomy" id="1838280"/>
    <lineage>
        <taxon>Bacteria</taxon>
        <taxon>Bacillati</taxon>
        <taxon>Bacillota</taxon>
        <taxon>Clostridia</taxon>
        <taxon>Eubacteriales</taxon>
        <taxon>Desulfotomaculaceae</taxon>
        <taxon>Desulfotomaculum</taxon>
    </lineage>
</organism>
<keyword evidence="7 9" id="KW-0573">Peptidoglycan synthesis</keyword>
<dbReference type="InterPro" id="IPR036365">
    <property type="entry name" value="PGBD-like_sf"/>
</dbReference>